<evidence type="ECO:0000313" key="1">
    <source>
        <dbReference type="EMBL" id="MFO2479302.1"/>
    </source>
</evidence>
<gene>
    <name evidence="1" type="ORF">OOJ96_18010</name>
</gene>
<accession>A0ACC7PKU2</accession>
<evidence type="ECO:0000313" key="2">
    <source>
        <dbReference type="Proteomes" id="UP001637618"/>
    </source>
</evidence>
<dbReference type="EMBL" id="JAPEQY010000014">
    <property type="protein sequence ID" value="MFO2479302.1"/>
    <property type="molecule type" value="Genomic_DNA"/>
</dbReference>
<keyword evidence="2" id="KW-1185">Reference proteome</keyword>
<sequence>MSKHHASSDQYPQSVPEGQIPLEGHSSDTRWTALLSGSNGVRSLALAGGVVLHAINVYIATTILPSVVRDIGGIDYYAWNTTLFVAASILGSALSARLLIGAGPRNAYIIATLVFAIGALICAFAPSMSILLAGRLIQGLGGGFLFALSYAMIRLVFSEALWPRAMALVSGMWGVATLVGPAVGGVFAELGVWRAAFWSLIPVAALFALLAALVLPKRIAERAQSSPLPLAQLVFLTSAVLAVSAGSVSPIFLWNIAGLAAAAILTALLIITESHARHRLLPASAFKITSALGTLYATMSLLAVAVTSGEIFVPLFLQVLHHQSPLAAGYLAALMAAGWTLGSIASSGASGKGISRAILTGPILGSAGMAALAVLIRIESAGSWLTITPICLALGAIGLGIGLAWPHLLTRIFQVAPAGEQDLAAASITTVQLFATALGAALAGMVANIAGLTDPGGITGMASAAGWLFGIFALAPALAIFTALRVARLRSKTAPE</sequence>
<proteinExistence type="predicted"/>
<reference evidence="1" key="1">
    <citation type="submission" date="2022-11" db="EMBL/GenBank/DDBJ databases">
        <title>Draft genome sequences of strains of Pseudomonas imrae sp. nov.</title>
        <authorList>
            <person name="Salva Serra F."/>
            <person name="Nimje P."/>
            <person name="Moore E.R.B."/>
            <person name="Marathe N.P."/>
        </authorList>
    </citation>
    <scope>NUCLEOTIDE SEQUENCE</scope>
    <source>
        <strain evidence="1">15FMM2</strain>
    </source>
</reference>
<name>A0ACC7PKU2_9PSED</name>
<protein>
    <submittedName>
        <fullName evidence="1">MFS transporter</fullName>
    </submittedName>
</protein>
<comment type="caution">
    <text evidence="1">The sequence shown here is derived from an EMBL/GenBank/DDBJ whole genome shotgun (WGS) entry which is preliminary data.</text>
</comment>
<organism evidence="1 2">
    <name type="scientific">Pseudomonas imrae</name>
    <dbReference type="NCBI Taxonomy" id="2992837"/>
    <lineage>
        <taxon>Bacteria</taxon>
        <taxon>Pseudomonadati</taxon>
        <taxon>Pseudomonadota</taxon>
        <taxon>Gammaproteobacteria</taxon>
        <taxon>Pseudomonadales</taxon>
        <taxon>Pseudomonadaceae</taxon>
        <taxon>Pseudomonas</taxon>
    </lineage>
</organism>
<dbReference type="Proteomes" id="UP001637618">
    <property type="component" value="Unassembled WGS sequence"/>
</dbReference>